<dbReference type="SUPFAM" id="SSF103473">
    <property type="entry name" value="MFS general substrate transporter"/>
    <property type="match status" value="1"/>
</dbReference>
<dbReference type="GO" id="GO:0005886">
    <property type="term" value="C:plasma membrane"/>
    <property type="evidence" value="ECO:0007669"/>
    <property type="project" value="TreeGrafter"/>
</dbReference>
<feature type="transmembrane region" description="Helical" evidence="5">
    <location>
        <begin position="323"/>
        <end position="346"/>
    </location>
</feature>
<evidence type="ECO:0000256" key="5">
    <source>
        <dbReference type="SAM" id="Phobius"/>
    </source>
</evidence>
<feature type="transmembrane region" description="Helical" evidence="5">
    <location>
        <begin position="291"/>
        <end position="316"/>
    </location>
</feature>
<evidence type="ECO:0000256" key="4">
    <source>
        <dbReference type="ARBA" id="ARBA00023136"/>
    </source>
</evidence>
<dbReference type="AlphaFoldDB" id="Q6KZW4"/>
<feature type="transmembrane region" description="Helical" evidence="5">
    <location>
        <begin position="416"/>
        <end position="433"/>
    </location>
</feature>
<feature type="transmembrane region" description="Helical" evidence="5">
    <location>
        <begin position="53"/>
        <end position="76"/>
    </location>
</feature>
<dbReference type="CDD" id="cd17316">
    <property type="entry name" value="MFS_SV2_like"/>
    <property type="match status" value="1"/>
</dbReference>
<dbReference type="InterPro" id="IPR005828">
    <property type="entry name" value="MFS_sugar_transport-like"/>
</dbReference>
<proteinExistence type="predicted"/>
<evidence type="ECO:0000256" key="3">
    <source>
        <dbReference type="ARBA" id="ARBA00022989"/>
    </source>
</evidence>
<dbReference type="EMBL" id="AE017261">
    <property type="protein sequence ID" value="AAT43738.1"/>
    <property type="molecule type" value="Genomic_DNA"/>
</dbReference>
<accession>Q6KZW4</accession>
<dbReference type="InterPro" id="IPR005829">
    <property type="entry name" value="Sugar_transporter_CS"/>
</dbReference>
<name>Q6KZW4_PICTO</name>
<comment type="subcellular location">
    <subcellularLocation>
        <location evidence="1">Membrane</location>
        <topology evidence="1">Multi-pass membrane protein</topology>
    </subcellularLocation>
</comment>
<feature type="transmembrane region" description="Helical" evidence="5">
    <location>
        <begin position="257"/>
        <end position="279"/>
    </location>
</feature>
<dbReference type="RefSeq" id="WP_011177954.1">
    <property type="nucleotide sequence ID" value="NC_005877.1"/>
</dbReference>
<dbReference type="PROSITE" id="PS00216">
    <property type="entry name" value="SUGAR_TRANSPORT_1"/>
    <property type="match status" value="2"/>
</dbReference>
<gene>
    <name evidence="7" type="ordered locus">PTO1153</name>
</gene>
<dbReference type="HOGENOM" id="CLU_001265_30_5_2"/>
<evidence type="ECO:0000256" key="1">
    <source>
        <dbReference type="ARBA" id="ARBA00004141"/>
    </source>
</evidence>
<dbReference type="Pfam" id="PF00083">
    <property type="entry name" value="Sugar_tr"/>
    <property type="match status" value="1"/>
</dbReference>
<evidence type="ECO:0000313" key="8">
    <source>
        <dbReference type="Proteomes" id="UP000000438"/>
    </source>
</evidence>
<dbReference type="PANTHER" id="PTHR23508:SF10">
    <property type="entry name" value="CARBOXYLIC ACID TRANSPORTER PROTEIN HOMOLOG"/>
    <property type="match status" value="1"/>
</dbReference>
<feature type="transmembrane region" description="Helical" evidence="5">
    <location>
        <begin position="178"/>
        <end position="197"/>
    </location>
</feature>
<protein>
    <submittedName>
        <fullName evidence="7">Transporter</fullName>
    </submittedName>
</protein>
<evidence type="ECO:0000259" key="6">
    <source>
        <dbReference type="PROSITE" id="PS50850"/>
    </source>
</evidence>
<dbReference type="Gene3D" id="1.20.1250.20">
    <property type="entry name" value="MFS general substrate transporter like domains"/>
    <property type="match status" value="1"/>
</dbReference>
<feature type="domain" description="Major facilitator superfamily (MFS) profile" evidence="6">
    <location>
        <begin position="22"/>
        <end position="438"/>
    </location>
</feature>
<keyword evidence="4 5" id="KW-0472">Membrane</keyword>
<dbReference type="PROSITE" id="PS50850">
    <property type="entry name" value="MFS"/>
    <property type="match status" value="1"/>
</dbReference>
<dbReference type="PaxDb" id="263820-PTO1153"/>
<reference evidence="7 8" key="1">
    <citation type="journal article" date="2004" name="Proc. Natl. Acad. Sci. U.S.A.">
        <title>Genome sequence of Picrophilus torridus and its implications for life around pH 0.</title>
        <authorList>
            <person name="Futterer O."/>
            <person name="Angelov A."/>
            <person name="Liesegang H."/>
            <person name="Gottschalk G."/>
            <person name="Schleper C."/>
            <person name="Schepers B."/>
            <person name="Dock C."/>
            <person name="Antranikian G."/>
            <person name="Liebl W."/>
        </authorList>
    </citation>
    <scope>NUCLEOTIDE SEQUENCE [LARGE SCALE GENOMIC DNA]</scope>
    <source>
        <strain evidence="8">ATCC 700027 / DSM 9790 / JCM 10055 / NBRC 100828</strain>
    </source>
</reference>
<dbReference type="InterPro" id="IPR020846">
    <property type="entry name" value="MFS_dom"/>
</dbReference>
<feature type="transmembrane region" description="Helical" evidence="5">
    <location>
        <begin position="152"/>
        <end position="172"/>
    </location>
</feature>
<organism evidence="7 8">
    <name type="scientific">Picrophilus torridus (strain ATCC 700027 / DSM 9790 / JCM 10055 / NBRC 100828 / KAW 2/3)</name>
    <dbReference type="NCBI Taxonomy" id="1122961"/>
    <lineage>
        <taxon>Archaea</taxon>
        <taxon>Methanobacteriati</taxon>
        <taxon>Thermoplasmatota</taxon>
        <taxon>Thermoplasmata</taxon>
        <taxon>Thermoplasmatales</taxon>
        <taxon>Picrophilaceae</taxon>
        <taxon>Picrophilus</taxon>
    </lineage>
</organism>
<dbReference type="STRING" id="263820.PTO1153"/>
<dbReference type="InParanoid" id="Q6KZW4"/>
<dbReference type="GO" id="GO:0046943">
    <property type="term" value="F:carboxylic acid transmembrane transporter activity"/>
    <property type="evidence" value="ECO:0007669"/>
    <property type="project" value="TreeGrafter"/>
</dbReference>
<feature type="transmembrane region" description="Helical" evidence="5">
    <location>
        <begin position="88"/>
        <end position="111"/>
    </location>
</feature>
<dbReference type="eggNOG" id="arCOG02685">
    <property type="taxonomic scope" value="Archaea"/>
</dbReference>
<keyword evidence="2 5" id="KW-0812">Transmembrane</keyword>
<dbReference type="PANTHER" id="PTHR23508">
    <property type="entry name" value="CARBOXYLIC ACID TRANSPORTER PROTEIN HOMOLOG"/>
    <property type="match status" value="1"/>
</dbReference>
<dbReference type="Proteomes" id="UP000000438">
    <property type="component" value="Chromosome"/>
</dbReference>
<dbReference type="PROSITE" id="PS00217">
    <property type="entry name" value="SUGAR_TRANSPORT_2"/>
    <property type="match status" value="1"/>
</dbReference>
<evidence type="ECO:0000313" key="7">
    <source>
        <dbReference type="EMBL" id="AAT43738.1"/>
    </source>
</evidence>
<feature type="transmembrane region" description="Helical" evidence="5">
    <location>
        <begin position="352"/>
        <end position="374"/>
    </location>
</feature>
<feature type="transmembrane region" description="Helical" evidence="5">
    <location>
        <begin position="394"/>
        <end position="410"/>
    </location>
</feature>
<feature type="transmembrane region" description="Helical" evidence="5">
    <location>
        <begin position="117"/>
        <end position="140"/>
    </location>
</feature>
<keyword evidence="3 5" id="KW-1133">Transmembrane helix</keyword>
<dbReference type="OrthoDB" id="117970at2157"/>
<dbReference type="InterPro" id="IPR036259">
    <property type="entry name" value="MFS_trans_sf"/>
</dbReference>
<dbReference type="GeneID" id="2844578"/>
<dbReference type="KEGG" id="pto:PTO1153"/>
<evidence type="ECO:0000256" key="2">
    <source>
        <dbReference type="ARBA" id="ARBA00022692"/>
    </source>
</evidence>
<sequence>MNANTEFQTIDSAKLGRFQLLLTITAALGPFTDAFNEFGAAVSLTEVRTLFELSVVAAALANAAYWVGVAGGAIFGGILSDAIGRKQLFLYDTLGMAIFAILSGLSTGFITFFVTRLILGIFIGLDYAAALPLVSEYAPIKRRGSLLSMEKIFFMFGTLATTLIGFYLTAYVGALLAWRYDFFIAAVPALILFGLRFDMPPSLRWAKANGRKDLIPKIEKKLAKHGIYIDPDKIELEKKTSIGEHVREFFNRRNKRAIAYIFWIGAAYALTVNLVSVYSSAVLKDDFHVSYAGATFGTFLIDLIGTFGVVLTLILADRVGRRLMGLLGFVLSAIPLIVLLFAYIYHFISVDLVIGMFGLFFFINVGFIGTLQYLPAAEISTTNSRGLSVGWEKLFEFGLALPALVLYAAIGLFNSLIYDIVMVIIGGIILYALSIETGGRSLEENAMNSMSGLKHTTKRAEFKEE</sequence>